<keyword evidence="2" id="KW-1185">Reference proteome</keyword>
<dbReference type="AlphaFoldDB" id="G0MVZ4"/>
<sequence>MAEKSSKIPECLTDTKLIFFKYEEN</sequence>
<evidence type="ECO:0000313" key="2">
    <source>
        <dbReference type="Proteomes" id="UP000008068"/>
    </source>
</evidence>
<accession>G0MVZ4</accession>
<evidence type="ECO:0000313" key="1">
    <source>
        <dbReference type="EMBL" id="EGT45312.1"/>
    </source>
</evidence>
<dbReference type="Proteomes" id="UP000008068">
    <property type="component" value="Unassembled WGS sequence"/>
</dbReference>
<name>G0MVZ4_CAEBE</name>
<dbReference type="InParanoid" id="G0MVZ4"/>
<protein>
    <submittedName>
        <fullName evidence="1">Uncharacterized protein</fullName>
    </submittedName>
</protein>
<reference evidence="2" key="1">
    <citation type="submission" date="2011-07" db="EMBL/GenBank/DDBJ databases">
        <authorList>
            <consortium name="Caenorhabditis brenneri Sequencing and Analysis Consortium"/>
            <person name="Wilson R.K."/>
        </authorList>
    </citation>
    <scope>NUCLEOTIDE SEQUENCE [LARGE SCALE GENOMIC DNA]</scope>
    <source>
        <strain evidence="2">PB2801</strain>
    </source>
</reference>
<organism evidence="2">
    <name type="scientific">Caenorhabditis brenneri</name>
    <name type="common">Nematode worm</name>
    <dbReference type="NCBI Taxonomy" id="135651"/>
    <lineage>
        <taxon>Eukaryota</taxon>
        <taxon>Metazoa</taxon>
        <taxon>Ecdysozoa</taxon>
        <taxon>Nematoda</taxon>
        <taxon>Chromadorea</taxon>
        <taxon>Rhabditida</taxon>
        <taxon>Rhabditina</taxon>
        <taxon>Rhabditomorpha</taxon>
        <taxon>Rhabditoidea</taxon>
        <taxon>Rhabditidae</taxon>
        <taxon>Peloderinae</taxon>
        <taxon>Caenorhabditis</taxon>
    </lineage>
</organism>
<dbReference type="EMBL" id="GL379815">
    <property type="protein sequence ID" value="EGT45312.1"/>
    <property type="molecule type" value="Genomic_DNA"/>
</dbReference>
<gene>
    <name evidence="1" type="ORF">CAEBREN_04828</name>
</gene>
<dbReference type="HOGENOM" id="CLU_3419565_0_0_1"/>
<proteinExistence type="predicted"/>